<evidence type="ECO:0000313" key="5">
    <source>
        <dbReference type="EMBL" id="MBB4911090.1"/>
    </source>
</evidence>
<dbReference type="GO" id="GO:0006508">
    <property type="term" value="P:proteolysis"/>
    <property type="evidence" value="ECO:0007669"/>
    <property type="project" value="UniProtKB-KW"/>
</dbReference>
<dbReference type="GO" id="GO:0008233">
    <property type="term" value="F:peptidase activity"/>
    <property type="evidence" value="ECO:0007669"/>
    <property type="project" value="UniProtKB-KW"/>
</dbReference>
<keyword evidence="1" id="KW-0346">Stress response</keyword>
<dbReference type="InterPro" id="IPR029062">
    <property type="entry name" value="Class_I_gatase-like"/>
</dbReference>
<sequence length="220" mass="23630">MNAILLALTSHDDLGGLRKTGFYVPEAAHPWRLFRNAGFAVDLVSVEGGRPPMDGFDPEDATQRDFIKLPDLATTPRAMETDAVGYDAIFYVGGHGTMWDFPNDEGLARLGRDIYEGGGVVAAVCHGPAALLNLTLSDGTYLVEGKEVSAFTNTEEEAVGLAGVVPFLLQSTLDERGAKHVSAPDFESQVSVSERLVTGQNPASATRVAEEVVRLLRARR</sequence>
<accession>A0A7W7QCF7</accession>
<dbReference type="SUPFAM" id="SSF52317">
    <property type="entry name" value="Class I glutamine amidotransferase-like"/>
    <property type="match status" value="1"/>
</dbReference>
<dbReference type="AlphaFoldDB" id="A0A7W7QCF7"/>
<gene>
    <name evidence="5" type="ORF">FHR82_007350</name>
</gene>
<keyword evidence="2" id="KW-0456">Lyase</keyword>
<evidence type="ECO:0000256" key="3">
    <source>
        <dbReference type="ARBA" id="ARBA00038493"/>
    </source>
</evidence>
<dbReference type="InterPro" id="IPR050325">
    <property type="entry name" value="Prot/Nucl_acid_deglycase"/>
</dbReference>
<dbReference type="PANTHER" id="PTHR48094:SF11">
    <property type="entry name" value="GLUTATHIONE-INDEPENDENT GLYOXALASE HSP31-RELATED"/>
    <property type="match status" value="1"/>
</dbReference>
<proteinExistence type="inferred from homology"/>
<dbReference type="GO" id="GO:0019172">
    <property type="term" value="F:glyoxalase III activity"/>
    <property type="evidence" value="ECO:0007669"/>
    <property type="project" value="TreeGrafter"/>
</dbReference>
<dbReference type="RefSeq" id="WP_184815137.1">
    <property type="nucleotide sequence ID" value="NZ_JACHJQ010000009.1"/>
</dbReference>
<comment type="similarity">
    <text evidence="3">Belongs to the peptidase C56 family. HSP31-like subfamily.</text>
</comment>
<feature type="domain" description="DJ-1/PfpI" evidence="4">
    <location>
        <begin position="26"/>
        <end position="214"/>
    </location>
</feature>
<comment type="caution">
    <text evidence="5">The sequence shown here is derived from an EMBL/GenBank/DDBJ whole genome shotgun (WGS) entry which is preliminary data.</text>
</comment>
<name>A0A7W7QCF7_9PSEU</name>
<protein>
    <submittedName>
        <fullName evidence="5">Putative intracellular protease/amidase</fullName>
    </submittedName>
</protein>
<reference evidence="5 6" key="1">
    <citation type="submission" date="2020-08" db="EMBL/GenBank/DDBJ databases">
        <title>Genomic Encyclopedia of Type Strains, Phase III (KMG-III): the genomes of soil and plant-associated and newly described type strains.</title>
        <authorList>
            <person name="Whitman W."/>
        </authorList>
    </citation>
    <scope>NUCLEOTIDE SEQUENCE [LARGE SCALE GENOMIC DNA]</scope>
    <source>
        <strain evidence="5 6">CECT 8960</strain>
    </source>
</reference>
<evidence type="ECO:0000259" key="4">
    <source>
        <dbReference type="Pfam" id="PF01965"/>
    </source>
</evidence>
<keyword evidence="5" id="KW-0378">Hydrolase</keyword>
<dbReference type="GO" id="GO:0005737">
    <property type="term" value="C:cytoplasm"/>
    <property type="evidence" value="ECO:0007669"/>
    <property type="project" value="TreeGrafter"/>
</dbReference>
<evidence type="ECO:0000256" key="1">
    <source>
        <dbReference type="ARBA" id="ARBA00023016"/>
    </source>
</evidence>
<dbReference type="CDD" id="cd03141">
    <property type="entry name" value="GATase1_Hsp31_like"/>
    <property type="match status" value="1"/>
</dbReference>
<dbReference type="Gene3D" id="3.40.50.880">
    <property type="match status" value="1"/>
</dbReference>
<dbReference type="GO" id="GO:0019243">
    <property type="term" value="P:methylglyoxal catabolic process to D-lactate via S-lactoyl-glutathione"/>
    <property type="evidence" value="ECO:0007669"/>
    <property type="project" value="TreeGrafter"/>
</dbReference>
<evidence type="ECO:0000313" key="6">
    <source>
        <dbReference type="Proteomes" id="UP000520767"/>
    </source>
</evidence>
<organism evidence="5 6">
    <name type="scientific">Actinophytocola algeriensis</name>
    <dbReference type="NCBI Taxonomy" id="1768010"/>
    <lineage>
        <taxon>Bacteria</taxon>
        <taxon>Bacillati</taxon>
        <taxon>Actinomycetota</taxon>
        <taxon>Actinomycetes</taxon>
        <taxon>Pseudonocardiales</taxon>
        <taxon>Pseudonocardiaceae</taxon>
    </lineage>
</organism>
<dbReference type="InterPro" id="IPR002818">
    <property type="entry name" value="DJ-1/PfpI"/>
</dbReference>
<dbReference type="EMBL" id="JACHJQ010000009">
    <property type="protein sequence ID" value="MBB4911090.1"/>
    <property type="molecule type" value="Genomic_DNA"/>
</dbReference>
<keyword evidence="6" id="KW-1185">Reference proteome</keyword>
<dbReference type="PANTHER" id="PTHR48094">
    <property type="entry name" value="PROTEIN/NUCLEIC ACID DEGLYCASE DJ-1-RELATED"/>
    <property type="match status" value="1"/>
</dbReference>
<dbReference type="Pfam" id="PF01965">
    <property type="entry name" value="DJ-1_PfpI"/>
    <property type="match status" value="1"/>
</dbReference>
<dbReference type="Proteomes" id="UP000520767">
    <property type="component" value="Unassembled WGS sequence"/>
</dbReference>
<keyword evidence="5" id="KW-0645">Protease</keyword>
<evidence type="ECO:0000256" key="2">
    <source>
        <dbReference type="ARBA" id="ARBA00023239"/>
    </source>
</evidence>